<evidence type="ECO:0000313" key="4">
    <source>
        <dbReference type="Proteomes" id="UP000218067"/>
    </source>
</evidence>
<dbReference type="Pfam" id="PF02371">
    <property type="entry name" value="Transposase_20"/>
    <property type="match status" value="1"/>
</dbReference>
<proteinExistence type="predicted"/>
<name>A0A1B4YA38_MYCUL</name>
<feature type="domain" description="Transposase IS116/IS110/IS902 C-terminal" evidence="2">
    <location>
        <begin position="245"/>
        <end position="323"/>
    </location>
</feature>
<dbReference type="GO" id="GO:0003677">
    <property type="term" value="F:DNA binding"/>
    <property type="evidence" value="ECO:0007669"/>
    <property type="project" value="InterPro"/>
</dbReference>
<keyword evidence="3" id="KW-0614">Plasmid</keyword>
<dbReference type="InterPro" id="IPR047650">
    <property type="entry name" value="Transpos_IS110"/>
</dbReference>
<accession>A0A1B4YA38</accession>
<dbReference type="EMBL" id="AP017625">
    <property type="protein sequence ID" value="BAV43920.1"/>
    <property type="molecule type" value="Genomic_DNA"/>
</dbReference>
<gene>
    <name evidence="3" type="ORF">SHTP_p028</name>
</gene>
<evidence type="ECO:0000313" key="3">
    <source>
        <dbReference type="EMBL" id="BAV43920.1"/>
    </source>
</evidence>
<protein>
    <submittedName>
        <fullName evidence="3">Transposase</fullName>
    </submittedName>
</protein>
<dbReference type="Proteomes" id="UP000218067">
    <property type="component" value="Plasmid pShTP"/>
</dbReference>
<evidence type="ECO:0000259" key="1">
    <source>
        <dbReference type="Pfam" id="PF01548"/>
    </source>
</evidence>
<sequence>MHWGPAAALMRCRLADRENEALMVVIGVDTHKATHTLVGVDAGGRKLSELSIQAATAGHLKALDWARRIGGHDVVWGIEDCRNLSWRLERDLLDSGQQVVRVPPHLMARVRSSGRARGKSDPIDALAVARAVLREPDLPVACHDEISRQFKLLVDRRDDLVAHRTAVTNRLLWRVHELDPSHAPPPASLSNFKNQEALGSCLITQVGLVAELARDELGDITAVTKDIKTLDARIGAAVRVAAPSLLGIYGCGELTAAKLIGETAGVSRFRNEAAFARHAGVTPIPHWSGTNPVRLRAVKVGNRQLNNALYRIAITQIRFNSGEPDATYYRKRREFGDTHAQALRRMERRIARIVFGHMRTAQANWAKQLPKEHNHVEVFGA</sequence>
<organism evidence="3 4">
    <name type="scientific">Mycobacterium ulcerans subsp. shinshuense</name>
    <dbReference type="NCBI Taxonomy" id="1124626"/>
    <lineage>
        <taxon>Bacteria</taxon>
        <taxon>Bacillati</taxon>
        <taxon>Actinomycetota</taxon>
        <taxon>Actinomycetes</taxon>
        <taxon>Mycobacteriales</taxon>
        <taxon>Mycobacteriaceae</taxon>
        <taxon>Mycobacterium</taxon>
        <taxon>Mycobacterium ulcerans group</taxon>
    </lineage>
</organism>
<dbReference type="PANTHER" id="PTHR33055:SF16">
    <property type="entry name" value="TRANSPOSASE FOR INSERTION SEQUENCE ELEMENT IS1547"/>
    <property type="match status" value="1"/>
</dbReference>
<reference evidence="3 4" key="1">
    <citation type="submission" date="2016-08" db="EMBL/GenBank/DDBJ databases">
        <title>Complete genome sequence of Mycobacterium shinshuense, a subspecies of M. ulcerans.</title>
        <authorList>
            <person name="Yoshida M."/>
            <person name="Ogura Y."/>
            <person name="Hayashi T."/>
            <person name="Hoshino Y."/>
        </authorList>
    </citation>
    <scope>NUCLEOTIDE SEQUENCE [LARGE SCALE GENOMIC DNA]</scope>
    <source>
        <strain evidence="4">ATCC 33728</strain>
        <plasmid evidence="4">Plasmid pshtp dna</plasmid>
    </source>
</reference>
<dbReference type="NCBIfam" id="NF033542">
    <property type="entry name" value="transpos_IS110"/>
    <property type="match status" value="1"/>
</dbReference>
<dbReference type="InterPro" id="IPR003346">
    <property type="entry name" value="Transposase_20"/>
</dbReference>
<dbReference type="InterPro" id="IPR002525">
    <property type="entry name" value="Transp_IS110-like_N"/>
</dbReference>
<geneLocation type="plasmid" evidence="4">
    <name>pshtp dna</name>
</geneLocation>
<evidence type="ECO:0000259" key="2">
    <source>
        <dbReference type="Pfam" id="PF02371"/>
    </source>
</evidence>
<dbReference type="GO" id="GO:0004803">
    <property type="term" value="F:transposase activity"/>
    <property type="evidence" value="ECO:0007669"/>
    <property type="project" value="InterPro"/>
</dbReference>
<feature type="domain" description="Transposase IS110-like N-terminal" evidence="1">
    <location>
        <begin position="26"/>
        <end position="171"/>
    </location>
</feature>
<dbReference type="AlphaFoldDB" id="A0A1B4YA38"/>
<dbReference type="GO" id="GO:0006313">
    <property type="term" value="P:DNA transposition"/>
    <property type="evidence" value="ECO:0007669"/>
    <property type="project" value="InterPro"/>
</dbReference>
<dbReference type="Pfam" id="PF01548">
    <property type="entry name" value="DEDD_Tnp_IS110"/>
    <property type="match status" value="1"/>
</dbReference>
<dbReference type="PANTHER" id="PTHR33055">
    <property type="entry name" value="TRANSPOSASE FOR INSERTION SEQUENCE ELEMENT IS1111A"/>
    <property type="match status" value="1"/>
</dbReference>